<protein>
    <recommendedName>
        <fullName evidence="2">Xylose isomerase-like TIM barrel domain-containing protein</fullName>
    </recommendedName>
</protein>
<sequence length="466" mass="51093">MRSTISTRTSGIQRVSSKVHTRAARKPLQVSANNSPAKLKLAKTLWGVPASKHNWDELFASIKTEGYDAVEAITLGWREDPVLFCELLQKHSLRVICQIHTTGGDLDSNGNYLYITSNKPADHVASLRTLVSEAKALNPLMINVHSGHDSWSVATACDYFKAALDIEADAGVSLVHETHRQRLLGFPYSAAQILQQTELQALKINADLSHWCVACEHIFDANDPRDDWWPEVLDTAAKHAALVHARVGWDQGPQVADPSAPEYQPTVSAHLEWLTVRQEHESPEAQALVATCERAPSRQFGASDSRETLAASSASSESDSDLSARGLNPTAVPFCMVSGNIANEGLARRAPESAPVTPSVIPRVSENFSSAPERLKISYYRVLLGEQFDDVLVAVLTPYSEAPTGHKASVNLVNPRRNPIGGIRGFELAQGEQSLLQFLLAFSQWTQQRELRALAFQAWSVVTLQV</sequence>
<evidence type="ECO:0000259" key="2">
    <source>
        <dbReference type="Pfam" id="PF01261"/>
    </source>
</evidence>
<keyword evidence="4" id="KW-1185">Reference proteome</keyword>
<comment type="caution">
    <text evidence="3">The sequence shown here is derived from an EMBL/GenBank/DDBJ whole genome shotgun (WGS) entry which is preliminary data.</text>
</comment>
<evidence type="ECO:0000256" key="1">
    <source>
        <dbReference type="SAM" id="MobiDB-lite"/>
    </source>
</evidence>
<evidence type="ECO:0000313" key="4">
    <source>
        <dbReference type="Proteomes" id="UP001190700"/>
    </source>
</evidence>
<feature type="compositionally biased region" description="Low complexity" evidence="1">
    <location>
        <begin position="308"/>
        <end position="324"/>
    </location>
</feature>
<dbReference type="EMBL" id="LGRX02015458">
    <property type="protein sequence ID" value="KAK3263424.1"/>
    <property type="molecule type" value="Genomic_DNA"/>
</dbReference>
<dbReference type="SUPFAM" id="SSF51658">
    <property type="entry name" value="Xylose isomerase-like"/>
    <property type="match status" value="1"/>
</dbReference>
<gene>
    <name evidence="3" type="ORF">CYMTET_27769</name>
</gene>
<proteinExistence type="predicted"/>
<organism evidence="3 4">
    <name type="scientific">Cymbomonas tetramitiformis</name>
    <dbReference type="NCBI Taxonomy" id="36881"/>
    <lineage>
        <taxon>Eukaryota</taxon>
        <taxon>Viridiplantae</taxon>
        <taxon>Chlorophyta</taxon>
        <taxon>Pyramimonadophyceae</taxon>
        <taxon>Pyramimonadales</taxon>
        <taxon>Pyramimonadaceae</taxon>
        <taxon>Cymbomonas</taxon>
    </lineage>
</organism>
<dbReference type="Gene3D" id="3.20.20.150">
    <property type="entry name" value="Divalent-metal-dependent TIM barrel enzymes"/>
    <property type="match status" value="1"/>
</dbReference>
<dbReference type="InterPro" id="IPR050312">
    <property type="entry name" value="IolE/XylAMocC-like"/>
</dbReference>
<dbReference type="Proteomes" id="UP001190700">
    <property type="component" value="Unassembled WGS sequence"/>
</dbReference>
<feature type="domain" description="Xylose isomerase-like TIM barrel" evidence="2">
    <location>
        <begin position="60"/>
        <end position="227"/>
    </location>
</feature>
<name>A0AAE0FP99_9CHLO</name>
<evidence type="ECO:0000313" key="3">
    <source>
        <dbReference type="EMBL" id="KAK3263424.1"/>
    </source>
</evidence>
<dbReference type="InterPro" id="IPR036237">
    <property type="entry name" value="Xyl_isomerase-like_sf"/>
</dbReference>
<dbReference type="PANTHER" id="PTHR12110">
    <property type="entry name" value="HYDROXYPYRUVATE ISOMERASE"/>
    <property type="match status" value="1"/>
</dbReference>
<feature type="region of interest" description="Disordered" evidence="1">
    <location>
        <begin position="298"/>
        <end position="324"/>
    </location>
</feature>
<reference evidence="3 4" key="1">
    <citation type="journal article" date="2015" name="Genome Biol. Evol.">
        <title>Comparative Genomics of a Bacterivorous Green Alga Reveals Evolutionary Causalities and Consequences of Phago-Mixotrophic Mode of Nutrition.</title>
        <authorList>
            <person name="Burns J.A."/>
            <person name="Paasch A."/>
            <person name="Narechania A."/>
            <person name="Kim E."/>
        </authorList>
    </citation>
    <scope>NUCLEOTIDE SEQUENCE [LARGE SCALE GENOMIC DNA]</scope>
    <source>
        <strain evidence="3 4">PLY_AMNH</strain>
    </source>
</reference>
<dbReference type="AlphaFoldDB" id="A0AAE0FP99"/>
<dbReference type="PANTHER" id="PTHR12110:SF53">
    <property type="entry name" value="BLR5974 PROTEIN"/>
    <property type="match status" value="1"/>
</dbReference>
<dbReference type="InterPro" id="IPR013022">
    <property type="entry name" value="Xyl_isomerase-like_TIM-brl"/>
</dbReference>
<dbReference type="Pfam" id="PF01261">
    <property type="entry name" value="AP_endonuc_2"/>
    <property type="match status" value="1"/>
</dbReference>
<accession>A0AAE0FP99</accession>